<keyword evidence="1" id="KW-0472">Membrane</keyword>
<keyword evidence="1" id="KW-0812">Transmembrane</keyword>
<name>A0A9X2W3I6_9SPHN</name>
<keyword evidence="3" id="KW-1185">Reference proteome</keyword>
<evidence type="ECO:0000313" key="2">
    <source>
        <dbReference type="EMBL" id="MCT2559919.1"/>
    </source>
</evidence>
<feature type="transmembrane region" description="Helical" evidence="1">
    <location>
        <begin position="12"/>
        <end position="28"/>
    </location>
</feature>
<organism evidence="2 3">
    <name type="scientific">Tsuneonella litorea</name>
    <dbReference type="NCBI Taxonomy" id="2976475"/>
    <lineage>
        <taxon>Bacteria</taxon>
        <taxon>Pseudomonadati</taxon>
        <taxon>Pseudomonadota</taxon>
        <taxon>Alphaproteobacteria</taxon>
        <taxon>Sphingomonadales</taxon>
        <taxon>Erythrobacteraceae</taxon>
        <taxon>Tsuneonella</taxon>
    </lineage>
</organism>
<evidence type="ECO:0000256" key="1">
    <source>
        <dbReference type="SAM" id="Phobius"/>
    </source>
</evidence>
<gene>
    <name evidence="2" type="ORF">N0B51_13125</name>
</gene>
<keyword evidence="1" id="KW-1133">Transmembrane helix</keyword>
<protein>
    <submittedName>
        <fullName evidence="2">Uncharacterized protein</fullName>
    </submittedName>
</protein>
<proteinExistence type="predicted"/>
<dbReference type="RefSeq" id="WP_259962968.1">
    <property type="nucleotide sequence ID" value="NZ_JAOAMV010000007.1"/>
</dbReference>
<reference evidence="2" key="1">
    <citation type="submission" date="2022-09" db="EMBL/GenBank/DDBJ databases">
        <title>The genome sequence of Tsuneonella sp. YG55.</title>
        <authorList>
            <person name="Liu Y."/>
        </authorList>
    </citation>
    <scope>NUCLEOTIDE SEQUENCE</scope>
    <source>
        <strain evidence="2">YG55</strain>
    </source>
</reference>
<evidence type="ECO:0000313" key="3">
    <source>
        <dbReference type="Proteomes" id="UP001142648"/>
    </source>
</evidence>
<sequence length="51" mass="5314">MGLFTPDLYRNFAIGFALGAAIVVWQIAPNMTDSLVPQAHAATADAPAAAR</sequence>
<dbReference type="Proteomes" id="UP001142648">
    <property type="component" value="Unassembled WGS sequence"/>
</dbReference>
<accession>A0A9X2W3I6</accession>
<dbReference type="AlphaFoldDB" id="A0A9X2W3I6"/>
<dbReference type="EMBL" id="JAOAMV010000007">
    <property type="protein sequence ID" value="MCT2559919.1"/>
    <property type="molecule type" value="Genomic_DNA"/>
</dbReference>
<comment type="caution">
    <text evidence="2">The sequence shown here is derived from an EMBL/GenBank/DDBJ whole genome shotgun (WGS) entry which is preliminary data.</text>
</comment>